<feature type="domain" description="Acyl-CoA dehydrogenase/oxidase N-terminal" evidence="1">
    <location>
        <begin position="34"/>
        <end position="105"/>
    </location>
</feature>
<evidence type="ECO:0000313" key="2">
    <source>
        <dbReference type="EMBL" id="GAA3592159.1"/>
    </source>
</evidence>
<dbReference type="Proteomes" id="UP001501074">
    <property type="component" value="Unassembled WGS sequence"/>
</dbReference>
<keyword evidence="3" id="KW-1185">Reference proteome</keyword>
<dbReference type="Pfam" id="PF02771">
    <property type="entry name" value="Acyl-CoA_dh_N"/>
    <property type="match status" value="1"/>
</dbReference>
<dbReference type="InterPro" id="IPR013786">
    <property type="entry name" value="AcylCoA_DH/ox_N"/>
</dbReference>
<organism evidence="2 3">
    <name type="scientific">Kineosporia mesophila</name>
    <dbReference type="NCBI Taxonomy" id="566012"/>
    <lineage>
        <taxon>Bacteria</taxon>
        <taxon>Bacillati</taxon>
        <taxon>Actinomycetota</taxon>
        <taxon>Actinomycetes</taxon>
        <taxon>Kineosporiales</taxon>
        <taxon>Kineosporiaceae</taxon>
        <taxon>Kineosporia</taxon>
    </lineage>
</organism>
<gene>
    <name evidence="2" type="ORF">GCM10022223_03540</name>
</gene>
<dbReference type="SUPFAM" id="SSF56645">
    <property type="entry name" value="Acyl-CoA dehydrogenase NM domain-like"/>
    <property type="match status" value="1"/>
</dbReference>
<evidence type="ECO:0000259" key="1">
    <source>
        <dbReference type="Pfam" id="PF02771"/>
    </source>
</evidence>
<dbReference type="EMBL" id="BAAAZO010000001">
    <property type="protein sequence ID" value="GAA3592159.1"/>
    <property type="molecule type" value="Genomic_DNA"/>
</dbReference>
<evidence type="ECO:0000313" key="3">
    <source>
        <dbReference type="Proteomes" id="UP001501074"/>
    </source>
</evidence>
<proteinExistence type="predicted"/>
<name>A0ABP6YWL2_9ACTN</name>
<sequence length="252" mass="26642">MVMTQTVAGDADALVAAGRLRDAVTPEADGTDLFFASGLTGITVPAAFGGPQCSVETLTEVHRLLASASIPLARLLHGHTMFLRALTEQGTPGQQDYFFAQALAGACFADLGTVSPVPLTLCRWRNGVYRLDGESSGEIRSDWLVARAVLVDELAEETDEPDEVLAVVRRDELGITTDSSGTIRLDGVHVAAVGVVPWSTLFDRPTTFRARADVTRQALDPGADRAGLRETARAIDAAELTGPPLASGRLGM</sequence>
<accession>A0ABP6YWL2</accession>
<dbReference type="InterPro" id="IPR009100">
    <property type="entry name" value="AcylCoA_DH/oxidase_NM_dom_sf"/>
</dbReference>
<dbReference type="Gene3D" id="1.10.540.10">
    <property type="entry name" value="Acyl-CoA dehydrogenase/oxidase, N-terminal domain"/>
    <property type="match status" value="1"/>
</dbReference>
<protein>
    <recommendedName>
        <fullName evidence="1">Acyl-CoA dehydrogenase/oxidase N-terminal domain-containing protein</fullName>
    </recommendedName>
</protein>
<comment type="caution">
    <text evidence="2">The sequence shown here is derived from an EMBL/GenBank/DDBJ whole genome shotgun (WGS) entry which is preliminary data.</text>
</comment>
<reference evidence="3" key="1">
    <citation type="journal article" date="2019" name="Int. J. Syst. Evol. Microbiol.">
        <title>The Global Catalogue of Microorganisms (GCM) 10K type strain sequencing project: providing services to taxonomists for standard genome sequencing and annotation.</title>
        <authorList>
            <consortium name="The Broad Institute Genomics Platform"/>
            <consortium name="The Broad Institute Genome Sequencing Center for Infectious Disease"/>
            <person name="Wu L."/>
            <person name="Ma J."/>
        </authorList>
    </citation>
    <scope>NUCLEOTIDE SEQUENCE [LARGE SCALE GENOMIC DNA]</scope>
    <source>
        <strain evidence="3">JCM 16902</strain>
    </source>
</reference>
<dbReference type="RefSeq" id="WP_231484985.1">
    <property type="nucleotide sequence ID" value="NZ_BAAAZO010000001.1"/>
</dbReference>
<dbReference type="InterPro" id="IPR037069">
    <property type="entry name" value="AcylCoA_DH/ox_N_sf"/>
</dbReference>